<feature type="region of interest" description="Phosphopantothenate--cysteine ligase" evidence="3">
    <location>
        <begin position="197"/>
        <end position="404"/>
    </location>
</feature>
<dbReference type="EC" id="4.1.1.36" evidence="3"/>
<dbReference type="Proteomes" id="UP000322976">
    <property type="component" value="Unassembled WGS sequence"/>
</dbReference>
<dbReference type="AlphaFoldDB" id="A0A5D8QG93"/>
<comment type="pathway">
    <text evidence="3 4">Cofactor biosynthesis; coenzyme A biosynthesis; CoA from (R)-pantothenate: step 2/5.</text>
</comment>
<keyword evidence="3" id="KW-0479">Metal-binding</keyword>
<keyword evidence="1 3" id="KW-0210">Decarboxylase</keyword>
<feature type="domain" description="Flavoprotein" evidence="5">
    <location>
        <begin position="10"/>
        <end position="182"/>
    </location>
</feature>
<keyword evidence="3 4" id="KW-0288">FMN</keyword>
<feature type="binding site" evidence="3">
    <location>
        <position position="295"/>
    </location>
    <ligand>
        <name>CTP</name>
        <dbReference type="ChEBI" id="CHEBI:37563"/>
    </ligand>
</feature>
<keyword evidence="8" id="KW-1185">Reference proteome</keyword>
<keyword evidence="3" id="KW-0460">Magnesium</keyword>
<accession>A0A5D8QG93</accession>
<dbReference type="NCBIfam" id="TIGR00521">
    <property type="entry name" value="coaBC_dfp"/>
    <property type="match status" value="1"/>
</dbReference>
<dbReference type="PANTHER" id="PTHR14359:SF6">
    <property type="entry name" value="PHOSPHOPANTOTHENOYLCYSTEINE DECARBOXYLASE"/>
    <property type="match status" value="1"/>
</dbReference>
<evidence type="ECO:0000259" key="5">
    <source>
        <dbReference type="Pfam" id="PF02441"/>
    </source>
</evidence>
<sequence>MIGVDVLNNKNIVLGVTGSIAAYKAADIVSRLKKLKANVNVIMTESATKFISPLTLQILSSNYVAVGMFDEVKSWEIEHISLATKADIFVIAPATANIIGKIANGIADDLLTTTVMATKAPVLIAPAMNVNMYENKITQENINKLKSLGYKFIEPATGILACGVYGKGKLADVDDIISGIVETLSVTQHKDLAGVHLIVTAGPTQEPIDPVRYITNRSSGKMGYSIAERAHKRGAEVLLITGPTGLPAVDGIKTINIKTCEEMLEQVRHNFEWADAVIMAAAVADYRPEYVSEQKIKKDDDAIMLKLVKNPDILEQLGKIKGNKKLVGFAAETEALYENAKKKIDKKNLDMIVANDVTEKGAGFEVDTNIISIIDRDGKVTKYPLMSKMQVADAILDRMLDILK</sequence>
<feature type="binding site" evidence="3">
    <location>
        <position position="343"/>
    </location>
    <ligand>
        <name>CTP</name>
        <dbReference type="ChEBI" id="CHEBI:37563"/>
    </ligand>
</feature>
<evidence type="ECO:0000256" key="1">
    <source>
        <dbReference type="ARBA" id="ARBA00022793"/>
    </source>
</evidence>
<reference evidence="7 8" key="1">
    <citation type="submission" date="2019-08" db="EMBL/GenBank/DDBJ databases">
        <title>Calorimonas adulescens gen. nov., sp. nov., an anaerobic thermophilic bacterium from Sakhalin hot spring.</title>
        <authorList>
            <person name="Khomyakova M.A."/>
            <person name="Merkel A.Y."/>
            <person name="Novikov A."/>
            <person name="Bonch-Osmolovskaya E.A."/>
            <person name="Slobodkin A.I."/>
        </authorList>
    </citation>
    <scope>NUCLEOTIDE SEQUENCE [LARGE SCALE GENOMIC DNA]</scope>
    <source>
        <strain evidence="7 8">A05MB</strain>
    </source>
</reference>
<organism evidence="7 8">
    <name type="scientific">Calorimonas adulescens</name>
    <dbReference type="NCBI Taxonomy" id="2606906"/>
    <lineage>
        <taxon>Bacteria</taxon>
        <taxon>Bacillati</taxon>
        <taxon>Bacillota</taxon>
        <taxon>Clostridia</taxon>
        <taxon>Thermoanaerobacterales</taxon>
        <taxon>Thermoanaerobacteraceae</taxon>
        <taxon>Calorimonas</taxon>
    </lineage>
</organism>
<comment type="similarity">
    <text evidence="3 4">In the C-terminal section; belongs to the PPC synthetase family.</text>
</comment>
<dbReference type="Pfam" id="PF02441">
    <property type="entry name" value="Flavoprotein"/>
    <property type="match status" value="1"/>
</dbReference>
<comment type="cofactor">
    <cofactor evidence="3">
        <name>Mg(2+)</name>
        <dbReference type="ChEBI" id="CHEBI:18420"/>
    </cofactor>
</comment>
<dbReference type="EC" id="6.3.2.5" evidence="3"/>
<dbReference type="GO" id="GO:0004632">
    <property type="term" value="F:phosphopantothenate--cysteine ligase activity"/>
    <property type="evidence" value="ECO:0007669"/>
    <property type="project" value="UniProtKB-UniRule"/>
</dbReference>
<comment type="caution">
    <text evidence="3">Lacks conserved residue(s) required for the propagation of feature annotation.</text>
</comment>
<evidence type="ECO:0000313" key="8">
    <source>
        <dbReference type="Proteomes" id="UP000322976"/>
    </source>
</evidence>
<comment type="caution">
    <text evidence="7">The sequence shown here is derived from an EMBL/GenBank/DDBJ whole genome shotgun (WGS) entry which is preliminary data.</text>
</comment>
<name>A0A5D8QG93_9THEO</name>
<feature type="binding site" evidence="3">
    <location>
        <position position="329"/>
    </location>
    <ligand>
        <name>CTP</name>
        <dbReference type="ChEBI" id="CHEBI:37563"/>
    </ligand>
</feature>
<keyword evidence="2 3" id="KW-0456">Lyase</keyword>
<comment type="catalytic activity">
    <reaction evidence="3 4">
        <text>(R)-4'-phosphopantothenate + L-cysteine + CTP = N-[(R)-4-phosphopantothenoyl]-L-cysteine + CMP + diphosphate + H(+)</text>
        <dbReference type="Rhea" id="RHEA:19397"/>
        <dbReference type="ChEBI" id="CHEBI:10986"/>
        <dbReference type="ChEBI" id="CHEBI:15378"/>
        <dbReference type="ChEBI" id="CHEBI:33019"/>
        <dbReference type="ChEBI" id="CHEBI:35235"/>
        <dbReference type="ChEBI" id="CHEBI:37563"/>
        <dbReference type="ChEBI" id="CHEBI:59458"/>
        <dbReference type="ChEBI" id="CHEBI:60377"/>
        <dbReference type="EC" id="6.3.2.5"/>
    </reaction>
</comment>
<feature type="binding site" evidence="3">
    <location>
        <position position="285"/>
    </location>
    <ligand>
        <name>CTP</name>
        <dbReference type="ChEBI" id="CHEBI:37563"/>
    </ligand>
</feature>
<feature type="active site" description="Proton donor" evidence="3">
    <location>
        <position position="162"/>
    </location>
</feature>
<dbReference type="InterPro" id="IPR036551">
    <property type="entry name" value="Flavin_trans-like"/>
</dbReference>
<dbReference type="UniPathway" id="UPA00241">
    <property type="reaction ID" value="UER00353"/>
</dbReference>
<comment type="function">
    <text evidence="4">Catalyzes two steps in the biosynthesis of coenzyme A. In the first step cysteine is conjugated to 4'-phosphopantothenate to form 4-phosphopantothenoylcysteine, in the latter compound is decarboxylated to form 4'-phosphopantotheine.</text>
</comment>
<keyword evidence="3 4" id="KW-0436">Ligase</keyword>
<comment type="similarity">
    <text evidence="3 4">In the N-terminal section; belongs to the HFCD (homo-oligomeric flavin containing Cys decarboxylase) superfamily.</text>
</comment>
<dbReference type="InterPro" id="IPR007085">
    <property type="entry name" value="DNA/pantothenate-metab_flavo_C"/>
</dbReference>
<dbReference type="PANTHER" id="PTHR14359">
    <property type="entry name" value="HOMO-OLIGOMERIC FLAVIN CONTAINING CYS DECARBOXYLASE FAMILY"/>
    <property type="match status" value="1"/>
</dbReference>
<dbReference type="GO" id="GO:0004633">
    <property type="term" value="F:phosphopantothenoylcysteine decarboxylase activity"/>
    <property type="evidence" value="ECO:0007669"/>
    <property type="project" value="UniProtKB-UniRule"/>
</dbReference>
<feature type="binding site" evidence="3">
    <location>
        <position position="347"/>
    </location>
    <ligand>
        <name>CTP</name>
        <dbReference type="ChEBI" id="CHEBI:37563"/>
    </ligand>
</feature>
<feature type="region of interest" description="Phosphopantothenoylcysteine decarboxylase" evidence="3">
    <location>
        <begin position="1"/>
        <end position="196"/>
    </location>
</feature>
<dbReference type="GO" id="GO:0071513">
    <property type="term" value="C:phosphopantothenoylcysteine decarboxylase complex"/>
    <property type="evidence" value="ECO:0007669"/>
    <property type="project" value="TreeGrafter"/>
</dbReference>
<dbReference type="GO" id="GO:0015941">
    <property type="term" value="P:pantothenate catabolic process"/>
    <property type="evidence" value="ECO:0007669"/>
    <property type="project" value="InterPro"/>
</dbReference>
<comment type="function">
    <text evidence="3">Catalyzes two sequential steps in the biosynthesis of coenzyme A. In the first step cysteine is conjugated to 4'-phosphopantothenate to form 4-phosphopantothenoylcysteine. In the second step the latter compound is decarboxylated to form 4'-phosphopantotheine.</text>
</comment>
<dbReference type="GO" id="GO:0046872">
    <property type="term" value="F:metal ion binding"/>
    <property type="evidence" value="ECO:0007669"/>
    <property type="project" value="UniProtKB-KW"/>
</dbReference>
<comment type="catalytic activity">
    <reaction evidence="3 4">
        <text>N-[(R)-4-phosphopantothenoyl]-L-cysteine + H(+) = (R)-4'-phosphopantetheine + CO2</text>
        <dbReference type="Rhea" id="RHEA:16793"/>
        <dbReference type="ChEBI" id="CHEBI:15378"/>
        <dbReference type="ChEBI" id="CHEBI:16526"/>
        <dbReference type="ChEBI" id="CHEBI:59458"/>
        <dbReference type="ChEBI" id="CHEBI:61723"/>
        <dbReference type="EC" id="4.1.1.36"/>
    </reaction>
</comment>
<gene>
    <name evidence="3 7" type="primary">coaBC</name>
    <name evidence="7" type="ORF">FWJ32_00585</name>
</gene>
<dbReference type="SUPFAM" id="SSF52507">
    <property type="entry name" value="Homo-oligomeric flavin-containing Cys decarboxylases, HFCD"/>
    <property type="match status" value="1"/>
</dbReference>
<dbReference type="Gene3D" id="3.40.50.10300">
    <property type="entry name" value="CoaB-like"/>
    <property type="match status" value="1"/>
</dbReference>
<comment type="cofactor">
    <cofactor evidence="3">
        <name>FMN</name>
        <dbReference type="ChEBI" id="CHEBI:58210"/>
    </cofactor>
    <text evidence="3">Binds 1 FMN per subunit.</text>
</comment>
<proteinExistence type="inferred from homology"/>
<evidence type="ECO:0000256" key="3">
    <source>
        <dbReference type="HAMAP-Rule" id="MF_02225"/>
    </source>
</evidence>
<evidence type="ECO:0000256" key="2">
    <source>
        <dbReference type="ARBA" id="ARBA00023239"/>
    </source>
</evidence>
<dbReference type="HAMAP" id="MF_02225">
    <property type="entry name" value="CoaBC"/>
    <property type="match status" value="1"/>
</dbReference>
<dbReference type="Gene3D" id="3.40.50.1950">
    <property type="entry name" value="Flavin prenyltransferase-like"/>
    <property type="match status" value="1"/>
</dbReference>
<dbReference type="InterPro" id="IPR035929">
    <property type="entry name" value="CoaB-like_sf"/>
</dbReference>
<dbReference type="GO" id="GO:0010181">
    <property type="term" value="F:FMN binding"/>
    <property type="evidence" value="ECO:0007669"/>
    <property type="project" value="UniProtKB-UniRule"/>
</dbReference>
<evidence type="ECO:0000313" key="7">
    <source>
        <dbReference type="EMBL" id="TZE83417.1"/>
    </source>
</evidence>
<dbReference type="Pfam" id="PF04127">
    <property type="entry name" value="DFP"/>
    <property type="match status" value="1"/>
</dbReference>
<dbReference type="SUPFAM" id="SSF102645">
    <property type="entry name" value="CoaB-like"/>
    <property type="match status" value="1"/>
</dbReference>
<evidence type="ECO:0000256" key="4">
    <source>
        <dbReference type="RuleBase" id="RU364078"/>
    </source>
</evidence>
<dbReference type="GO" id="GO:0015937">
    <property type="term" value="P:coenzyme A biosynthetic process"/>
    <property type="evidence" value="ECO:0007669"/>
    <property type="project" value="UniProtKB-UniRule"/>
</dbReference>
<keyword evidence="3 4" id="KW-0285">Flavoprotein</keyword>
<feature type="domain" description="DNA/pantothenate metabolism flavoprotein C-terminal" evidence="6">
    <location>
        <begin position="192"/>
        <end position="401"/>
    </location>
</feature>
<keyword evidence="3" id="KW-0511">Multifunctional enzyme</keyword>
<dbReference type="InterPro" id="IPR005252">
    <property type="entry name" value="CoaBC"/>
</dbReference>
<protein>
    <recommendedName>
        <fullName evidence="3">Coenzyme A biosynthesis bifunctional protein CoaBC</fullName>
    </recommendedName>
    <alternativeName>
        <fullName evidence="3">DNA/pantothenate metabolism flavoprotein</fullName>
    </alternativeName>
    <alternativeName>
        <fullName evidence="3">Phosphopantothenoylcysteine synthetase/decarboxylase</fullName>
        <shortName evidence="3">PPCS-PPCDC</shortName>
    </alternativeName>
    <domain>
        <recommendedName>
            <fullName evidence="3">Phosphopantothenoylcysteine decarboxylase</fullName>
            <shortName evidence="3">PPC decarboxylase</shortName>
            <shortName evidence="3">PPC-DC</shortName>
            <ecNumber evidence="3">4.1.1.36</ecNumber>
        </recommendedName>
        <alternativeName>
            <fullName evidence="3">CoaC</fullName>
        </alternativeName>
    </domain>
    <domain>
        <recommendedName>
            <fullName evidence="3">Phosphopantothenate--cysteine ligase</fullName>
            <ecNumber evidence="3">6.3.2.5</ecNumber>
        </recommendedName>
        <alternativeName>
            <fullName evidence="3">CoaB</fullName>
        </alternativeName>
        <alternativeName>
            <fullName evidence="3">Phosphopantothenoylcysteine synthetase</fullName>
            <shortName evidence="3">PPC synthetase</shortName>
            <shortName evidence="3">PPC-S</shortName>
        </alternativeName>
    </domain>
</protein>
<dbReference type="EMBL" id="VTPS01000001">
    <property type="protein sequence ID" value="TZE83417.1"/>
    <property type="molecule type" value="Genomic_DNA"/>
</dbReference>
<comment type="pathway">
    <text evidence="3 4">Cofactor biosynthesis; coenzyme A biosynthesis; CoA from (R)-pantothenate: step 3/5.</text>
</comment>
<feature type="binding site" evidence="3">
    <location>
        <begin position="311"/>
        <end position="314"/>
    </location>
    <ligand>
        <name>CTP</name>
        <dbReference type="ChEBI" id="CHEBI:37563"/>
    </ligand>
</feature>
<evidence type="ECO:0000259" key="6">
    <source>
        <dbReference type="Pfam" id="PF04127"/>
    </source>
</evidence>
<dbReference type="RefSeq" id="WP_149544035.1">
    <property type="nucleotide sequence ID" value="NZ_VTPS01000001.1"/>
</dbReference>
<dbReference type="InterPro" id="IPR003382">
    <property type="entry name" value="Flavoprotein"/>
</dbReference>